<organism evidence="2 3">
    <name type="scientific">Biomphalaria glabrata</name>
    <name type="common">Bloodfluke planorb</name>
    <name type="synonym">Freshwater snail</name>
    <dbReference type="NCBI Taxonomy" id="6526"/>
    <lineage>
        <taxon>Eukaryota</taxon>
        <taxon>Metazoa</taxon>
        <taxon>Spiralia</taxon>
        <taxon>Lophotrochozoa</taxon>
        <taxon>Mollusca</taxon>
        <taxon>Gastropoda</taxon>
        <taxon>Heterobranchia</taxon>
        <taxon>Euthyneura</taxon>
        <taxon>Panpulmonata</taxon>
        <taxon>Hygrophila</taxon>
        <taxon>Lymnaeoidea</taxon>
        <taxon>Planorbidae</taxon>
        <taxon>Biomphalaria</taxon>
    </lineage>
</organism>
<protein>
    <submittedName>
        <fullName evidence="2">Uncharacterized protein</fullName>
    </submittedName>
</protein>
<dbReference type="PANTHER" id="PTHR37458">
    <property type="entry name" value="THISBE"/>
    <property type="match status" value="1"/>
</dbReference>
<feature type="compositionally biased region" description="Low complexity" evidence="1">
    <location>
        <begin position="12"/>
        <end position="115"/>
    </location>
</feature>
<proteinExistence type="predicted"/>
<dbReference type="VEuPathDB" id="VectorBase:BGLAX_030257"/>
<dbReference type="STRING" id="6526.A0A2C9K8Y7"/>
<gene>
    <name evidence="2" type="primary">106054068</name>
</gene>
<reference evidence="2" key="1">
    <citation type="submission" date="2020-05" db="UniProtKB">
        <authorList>
            <consortium name="EnsemblMetazoa"/>
        </authorList>
    </citation>
    <scope>IDENTIFICATION</scope>
    <source>
        <strain evidence="2">BB02</strain>
    </source>
</reference>
<name>A0A2C9K8Y7_BIOGL</name>
<dbReference type="PANTHER" id="PTHR37458:SF1">
    <property type="entry name" value="THISBE"/>
    <property type="match status" value="1"/>
</dbReference>
<evidence type="ECO:0000313" key="3">
    <source>
        <dbReference type="Proteomes" id="UP000076420"/>
    </source>
</evidence>
<dbReference type="GO" id="GO:0005615">
    <property type="term" value="C:extracellular space"/>
    <property type="evidence" value="ECO:0007669"/>
    <property type="project" value="TreeGrafter"/>
</dbReference>
<sequence>MALSNRTKRYCNSSNSNYSNSNSSNSNSSNPKSSNPNSSNSNSSNSNSRNPNSSNPNSSNSNSSNSSSSNSSSSNPNSSNSNSSNSNSSNSNSSNPNSSNSNSSNSNSSNSSSSNQQEKNNGITSWNGSMTTKQNNVYFLFEMSLSHKPEGVFNEQEKDLAEFKFPPTPTTMSDKLKLVGRGENIQAGEQQVHITTAVYYKDYPLKPGFNVFLNGWARHNDSMDFKCCFFSSLPEADSQGVMVTEVAARMYNVYRQWIVDMQNAEFSCSVPTAANATLQFRYVTFVKLTCRDIKDKVMRIEMPEVIPKSVGVCLKVTYGKVNPEKMVEWFEFMKLMKVTRVFTYYFDVEPEHLVAGPGLKSNYTSEMTKLLHVGKTESTTSLAVFCNLTHVEWYCTSISHNIEMRHYLLATGQTRSFLEMA</sequence>
<evidence type="ECO:0000256" key="1">
    <source>
        <dbReference type="SAM" id="MobiDB-lite"/>
    </source>
</evidence>
<dbReference type="VEuPathDB" id="VectorBase:BGLB016602"/>
<dbReference type="EnsemblMetazoa" id="BGLB016602-RA">
    <property type="protein sequence ID" value="BGLB016602-PA"/>
    <property type="gene ID" value="BGLB016602"/>
</dbReference>
<dbReference type="AlphaFoldDB" id="A0A2C9K8Y7"/>
<evidence type="ECO:0000313" key="2">
    <source>
        <dbReference type="EnsemblMetazoa" id="BGLB016602-PA"/>
    </source>
</evidence>
<accession>A0A2C9K8Y7</accession>
<dbReference type="Proteomes" id="UP000076420">
    <property type="component" value="Unassembled WGS sequence"/>
</dbReference>
<dbReference type="GO" id="GO:0048018">
    <property type="term" value="F:receptor ligand activity"/>
    <property type="evidence" value="ECO:0007669"/>
    <property type="project" value="TreeGrafter"/>
</dbReference>
<feature type="compositionally biased region" description="Polar residues" evidence="1">
    <location>
        <begin position="116"/>
        <end position="129"/>
    </location>
</feature>
<dbReference type="KEGG" id="bgt:106054068"/>
<feature type="region of interest" description="Disordered" evidence="1">
    <location>
        <begin position="1"/>
        <end position="129"/>
    </location>
</feature>